<dbReference type="EMBL" id="OW240912">
    <property type="protein sequence ID" value="CAH2222495.1"/>
    <property type="molecule type" value="Genomic_DNA"/>
</dbReference>
<reference evidence="1" key="1">
    <citation type="submission" date="2022-03" db="EMBL/GenBank/DDBJ databases">
        <authorList>
            <person name="Alioto T."/>
            <person name="Alioto T."/>
            <person name="Gomez Garrido J."/>
        </authorList>
    </citation>
    <scope>NUCLEOTIDE SEQUENCE</scope>
</reference>
<accession>A0AAD1R389</accession>
<feature type="non-terminal residue" evidence="1">
    <location>
        <position position="1"/>
    </location>
</feature>
<sequence>AYCLTLFPMFTCRSLNQLRQDFGYYLMITLATWLLELPTILTSSTVSLLTATKQAVGQRVTQPVRIFCWERQSPHGKLDSITLSPPIDNVALYSS</sequence>
<protein>
    <submittedName>
        <fullName evidence="1">Uncharacterized protein</fullName>
    </submittedName>
</protein>
<organism evidence="1 2">
    <name type="scientific">Pelobates cultripes</name>
    <name type="common">Western spadefoot toad</name>
    <dbReference type="NCBI Taxonomy" id="61616"/>
    <lineage>
        <taxon>Eukaryota</taxon>
        <taxon>Metazoa</taxon>
        <taxon>Chordata</taxon>
        <taxon>Craniata</taxon>
        <taxon>Vertebrata</taxon>
        <taxon>Euteleostomi</taxon>
        <taxon>Amphibia</taxon>
        <taxon>Batrachia</taxon>
        <taxon>Anura</taxon>
        <taxon>Pelobatoidea</taxon>
        <taxon>Pelobatidae</taxon>
        <taxon>Pelobates</taxon>
    </lineage>
</organism>
<keyword evidence="2" id="KW-1185">Reference proteome</keyword>
<dbReference type="AlphaFoldDB" id="A0AAD1R389"/>
<name>A0AAD1R389_PELCU</name>
<gene>
    <name evidence="1" type="ORF">PECUL_23A039544</name>
</gene>
<evidence type="ECO:0000313" key="1">
    <source>
        <dbReference type="EMBL" id="CAH2222495.1"/>
    </source>
</evidence>
<dbReference type="Proteomes" id="UP001295444">
    <property type="component" value="Chromosome 01"/>
</dbReference>
<evidence type="ECO:0000313" key="2">
    <source>
        <dbReference type="Proteomes" id="UP001295444"/>
    </source>
</evidence>
<proteinExistence type="predicted"/>